<organism evidence="1 2">
    <name type="scientific">Castanea mollissima</name>
    <name type="common">Chinese chestnut</name>
    <dbReference type="NCBI Taxonomy" id="60419"/>
    <lineage>
        <taxon>Eukaryota</taxon>
        <taxon>Viridiplantae</taxon>
        <taxon>Streptophyta</taxon>
        <taxon>Embryophyta</taxon>
        <taxon>Tracheophyta</taxon>
        <taxon>Spermatophyta</taxon>
        <taxon>Magnoliopsida</taxon>
        <taxon>eudicotyledons</taxon>
        <taxon>Gunneridae</taxon>
        <taxon>Pentapetalae</taxon>
        <taxon>rosids</taxon>
        <taxon>fabids</taxon>
        <taxon>Fagales</taxon>
        <taxon>Fagaceae</taxon>
        <taxon>Castanea</taxon>
    </lineage>
</organism>
<keyword evidence="2" id="KW-1185">Reference proteome</keyword>
<sequence length="100" mass="11136">MSATKQSSFCNTSEKLESLGMDSETVVHNGGSLRPTPLALIQQNIHFVKFVALLHFIIHVQTQMELRLHSGAKFCQLKGQTVFKSGSYITYNIYNSCNVA</sequence>
<evidence type="ECO:0000313" key="2">
    <source>
        <dbReference type="Proteomes" id="UP000737018"/>
    </source>
</evidence>
<comment type="caution">
    <text evidence="1">The sequence shown here is derived from an EMBL/GenBank/DDBJ whole genome shotgun (WGS) entry which is preliminary data.</text>
</comment>
<dbReference type="Proteomes" id="UP000737018">
    <property type="component" value="Unassembled WGS sequence"/>
</dbReference>
<proteinExistence type="predicted"/>
<reference evidence="1" key="1">
    <citation type="submission" date="2020-03" db="EMBL/GenBank/DDBJ databases">
        <title>Castanea mollissima Vanexum genome sequencing.</title>
        <authorList>
            <person name="Staton M."/>
        </authorList>
    </citation>
    <scope>NUCLEOTIDE SEQUENCE</scope>
    <source>
        <tissue evidence="1">Leaf</tissue>
    </source>
</reference>
<name>A0A8J4VTC0_9ROSI</name>
<dbReference type="EMBL" id="JRKL02002256">
    <property type="protein sequence ID" value="KAF3959756.1"/>
    <property type="molecule type" value="Genomic_DNA"/>
</dbReference>
<dbReference type="AlphaFoldDB" id="A0A8J4VTC0"/>
<protein>
    <submittedName>
        <fullName evidence="1">Uncharacterized protein</fullName>
    </submittedName>
</protein>
<gene>
    <name evidence="1" type="ORF">CMV_015459</name>
</gene>
<evidence type="ECO:0000313" key="1">
    <source>
        <dbReference type="EMBL" id="KAF3959756.1"/>
    </source>
</evidence>
<accession>A0A8J4VTC0</accession>